<dbReference type="Proteomes" id="UP000001058">
    <property type="component" value="Unassembled WGS sequence"/>
</dbReference>
<feature type="compositionally biased region" description="Pro residues" evidence="1">
    <location>
        <begin position="135"/>
        <end position="146"/>
    </location>
</feature>
<feature type="region of interest" description="Disordered" evidence="1">
    <location>
        <begin position="750"/>
        <end position="813"/>
    </location>
</feature>
<feature type="compositionally biased region" description="Pro residues" evidence="1">
    <location>
        <begin position="295"/>
        <end position="306"/>
    </location>
</feature>
<feature type="region of interest" description="Disordered" evidence="1">
    <location>
        <begin position="287"/>
        <end position="418"/>
    </location>
</feature>
<feature type="region of interest" description="Disordered" evidence="1">
    <location>
        <begin position="1"/>
        <end position="64"/>
    </location>
</feature>
<gene>
    <name evidence="2" type="ORF">VOLCADRAFT_87516</name>
</gene>
<sequence>MTRMLAPSPSLSPAPAPSSSPSTAGIAGFTAHADDNTIRQSVSQFDSQSQLQLPQQQERTRGSFLLQPNTLVSSSVASSAATSAVVVTIGTNVPSAGVNYGLQSQQPPPLPSRASLAAALAHTGDGSLSAASWLQPPPPVTPPPPSRNSVRYSSAGGGATGGTAAVAAAAGGGGDDLYSFEATEGIAGFTAHADDNTIRQSVSQFDSQSQLQLPQQQERTRGSFLLQPNTLVSSSVASSAATSAVVVTIGTNVPSAGVNYGLQSQQPPPLPSRASLAAALAHTGDGSLSAASWLQPPPPVTPPPPSRNSVPQQQRAEQQQMLTQQLSESYGSESTVSTLQNMYGGSTGLRPQLQAGTWGQERSMPTPTPPPTTTQQQRQAEGGGGSRLNDVRGVLRDGKDGIGAGCRDVREAEPERVSLSPGLRLRLRQDLGAETAAAAEARGGGGEGSEKGITLGGGDRGDGDDEDDGGSGGAEEEVEPSAEAPAAAAAAAATASAAATAPTTPASAFRSGNQSGKSLGGAGKGNKFREKYGTKAAAMGLCTAPDRSSRPAQTAPATLRAQMRAAAVLAAAAAATPALACCQPSSREARVASAATALRRRDFGSYGSGGGGGGCLASGGSLSEGLFASGMIVLGGSGDSAEMSKLPPVSEIPMPYSMLGTYGSGVGSMRGRLVCPVVEEDGKGEGEEAGDVPPPPPPPLASQQQRHQTTPQQTRSGSGGGGGGAAANVTVPQFGSPPFSMWSGAAVSTLSASSQTSPPAPPTTPVQLSPPTDAAAEGVTASGDVRDGCGVNRVPQRPSDIAEPPPPPSGRAPVGAAVMAAAARPTNQLPYTPVRRRLKLHPVGLSKALRTQQTVAAGTGIEGGAETLEVNSGAPVGRTADRRMGRAAAAAAAGAEAALPRPEFTFGEPRSLCSRRRSSMAVVVAAGAGSDTSNATATAPPAVHVQYDNFPGFVTAGRLKTRCMFLRNARCTIAHGQSTIVTSRFKRMIMTEAPPLVH</sequence>
<feature type="region of interest" description="Disordered" evidence="1">
    <location>
        <begin position="128"/>
        <end position="157"/>
    </location>
</feature>
<evidence type="ECO:0000313" key="2">
    <source>
        <dbReference type="EMBL" id="EFJ51878.1"/>
    </source>
</evidence>
<name>D8TLI3_VOLCA</name>
<reference evidence="2 3" key="1">
    <citation type="journal article" date="2010" name="Science">
        <title>Genomic analysis of organismal complexity in the multicellular green alga Volvox carteri.</title>
        <authorList>
            <person name="Prochnik S.E."/>
            <person name="Umen J."/>
            <person name="Nedelcu A.M."/>
            <person name="Hallmann A."/>
            <person name="Miller S.M."/>
            <person name="Nishii I."/>
            <person name="Ferris P."/>
            <person name="Kuo A."/>
            <person name="Mitros T."/>
            <person name="Fritz-Laylin L.K."/>
            <person name="Hellsten U."/>
            <person name="Chapman J."/>
            <person name="Simakov O."/>
            <person name="Rensing S.A."/>
            <person name="Terry A."/>
            <person name="Pangilinan J."/>
            <person name="Kapitonov V."/>
            <person name="Jurka J."/>
            <person name="Salamov A."/>
            <person name="Shapiro H."/>
            <person name="Schmutz J."/>
            <person name="Grimwood J."/>
            <person name="Lindquist E."/>
            <person name="Lucas S."/>
            <person name="Grigoriev I.V."/>
            <person name="Schmitt R."/>
            <person name="Kirk D."/>
            <person name="Rokhsar D.S."/>
        </authorList>
    </citation>
    <scope>NUCLEOTIDE SEQUENCE [LARGE SCALE GENOMIC DNA]</scope>
    <source>
        <strain evidence="3">f. Nagariensis / Eve</strain>
    </source>
</reference>
<feature type="region of interest" description="Disordered" evidence="1">
    <location>
        <begin position="504"/>
        <end position="526"/>
    </location>
</feature>
<accession>D8TLI3</accession>
<dbReference type="EMBL" id="GL378326">
    <property type="protein sequence ID" value="EFJ51878.1"/>
    <property type="molecule type" value="Genomic_DNA"/>
</dbReference>
<feature type="region of interest" description="Disordered" evidence="1">
    <location>
        <begin position="682"/>
        <end position="732"/>
    </location>
</feature>
<feature type="compositionally biased region" description="Low complexity" evidence="1">
    <location>
        <begin position="481"/>
        <end position="490"/>
    </location>
</feature>
<dbReference type="GeneID" id="9620114"/>
<feature type="compositionally biased region" description="Low complexity" evidence="1">
    <location>
        <begin position="40"/>
        <end position="57"/>
    </location>
</feature>
<dbReference type="RefSeq" id="XP_002947288.1">
    <property type="nucleotide sequence ID" value="XM_002947242.1"/>
</dbReference>
<evidence type="ECO:0000313" key="3">
    <source>
        <dbReference type="Proteomes" id="UP000001058"/>
    </source>
</evidence>
<protein>
    <submittedName>
        <fullName evidence="2">Uncharacterized protein</fullName>
    </submittedName>
</protein>
<organism evidence="3">
    <name type="scientific">Volvox carteri f. nagariensis</name>
    <dbReference type="NCBI Taxonomy" id="3068"/>
    <lineage>
        <taxon>Eukaryota</taxon>
        <taxon>Viridiplantae</taxon>
        <taxon>Chlorophyta</taxon>
        <taxon>core chlorophytes</taxon>
        <taxon>Chlorophyceae</taxon>
        <taxon>CS clade</taxon>
        <taxon>Chlamydomonadales</taxon>
        <taxon>Volvocaceae</taxon>
        <taxon>Volvox</taxon>
    </lineage>
</organism>
<feature type="compositionally biased region" description="Basic and acidic residues" evidence="1">
    <location>
        <begin position="407"/>
        <end position="416"/>
    </location>
</feature>
<feature type="compositionally biased region" description="Polar residues" evidence="1">
    <location>
        <begin position="316"/>
        <end position="344"/>
    </location>
</feature>
<keyword evidence="3" id="KW-1185">Reference proteome</keyword>
<proteinExistence type="predicted"/>
<feature type="compositionally biased region" description="Basic and acidic residues" evidence="1">
    <location>
        <begin position="389"/>
        <end position="400"/>
    </location>
</feature>
<dbReference type="AlphaFoldDB" id="D8TLI3"/>
<dbReference type="InParanoid" id="D8TLI3"/>
<feature type="compositionally biased region" description="Low complexity" evidence="1">
    <location>
        <begin position="703"/>
        <end position="716"/>
    </location>
</feature>
<feature type="region of interest" description="Disordered" evidence="1">
    <location>
        <begin position="436"/>
        <end position="490"/>
    </location>
</feature>
<evidence type="ECO:0000256" key="1">
    <source>
        <dbReference type="SAM" id="MobiDB-lite"/>
    </source>
</evidence>
<feature type="compositionally biased region" description="Acidic residues" evidence="1">
    <location>
        <begin position="462"/>
        <end position="480"/>
    </location>
</feature>
<dbReference type="KEGG" id="vcn:VOLCADRAFT_87516"/>